<dbReference type="InterPro" id="IPR008995">
    <property type="entry name" value="Mo/tungstate-bd_C_term_dom"/>
</dbReference>
<evidence type="ECO:0000256" key="6">
    <source>
        <dbReference type="PIRSR" id="PIRSR005763-1"/>
    </source>
</evidence>
<evidence type="ECO:0000256" key="1">
    <source>
        <dbReference type="ARBA" id="ARBA00008110"/>
    </source>
</evidence>
<accession>A0A2C9D9J2</accession>
<evidence type="ECO:0000256" key="3">
    <source>
        <dbReference type="ARBA" id="ARBA00022505"/>
    </source>
</evidence>
<dbReference type="PANTHER" id="PTHR30432:SF1">
    <property type="entry name" value="DNA-BINDING TRANSCRIPTIONAL DUAL REGULATOR MODE"/>
    <property type="match status" value="1"/>
</dbReference>
<dbReference type="NCBIfam" id="TIGR00638">
    <property type="entry name" value="Mop"/>
    <property type="match status" value="2"/>
</dbReference>
<dbReference type="InterPro" id="IPR000847">
    <property type="entry name" value="LysR_HTH_N"/>
</dbReference>
<dbReference type="PROSITE" id="PS51866">
    <property type="entry name" value="MOP"/>
    <property type="match status" value="2"/>
</dbReference>
<dbReference type="GO" id="GO:0015689">
    <property type="term" value="P:molybdate ion transport"/>
    <property type="evidence" value="ECO:0007669"/>
    <property type="project" value="UniProtKB-UniRule"/>
</dbReference>
<sequence>MTIEAHISLKAENAGSVGRERIRLLEAVAREGSITAGAKAVGLSYKAAWDALDAMANLFGAPMLATRAGGKAGGGAELTPTGIRVIEAFHRLEAEMERTLRALQSELAGTGISPGSLITGFLMRTSARNTLRGTISAIQSDAIAAAVAVDVAPGTTIHALVTNESVRELGLCVGREAIVLVKAPFVVVATGKEPPAVSVRNRIAATVRRCTASDVSAEVVLDIGGGKSLAATISAASAKALDLQPGLPAFALFDASHVILAID</sequence>
<keyword evidence="2 5" id="KW-0813">Transport</keyword>
<protein>
    <submittedName>
        <fullName evidence="8">Molybdenum-pterin-binding protein MopA</fullName>
    </submittedName>
</protein>
<dbReference type="Proteomes" id="UP000223606">
    <property type="component" value="Chromosome 1"/>
</dbReference>
<reference evidence="9" key="1">
    <citation type="submission" date="2017-09" db="EMBL/GenBank/DDBJ databases">
        <title>Genome sequence of Nannocystis excedens DSM 71.</title>
        <authorList>
            <person name="Blom J."/>
        </authorList>
    </citation>
    <scope>NUCLEOTIDE SEQUENCE [LARGE SCALE GENOMIC DNA]</scope>
    <source>
        <strain evidence="9">type strain: E19</strain>
    </source>
</reference>
<dbReference type="GO" id="GO:0003700">
    <property type="term" value="F:DNA-binding transcription factor activity"/>
    <property type="evidence" value="ECO:0007669"/>
    <property type="project" value="InterPro"/>
</dbReference>
<dbReference type="Pfam" id="PF00126">
    <property type="entry name" value="HTH_1"/>
    <property type="match status" value="1"/>
</dbReference>
<evidence type="ECO:0000256" key="4">
    <source>
        <dbReference type="ARBA" id="ARBA00022737"/>
    </source>
</evidence>
<dbReference type="InterPro" id="IPR004606">
    <property type="entry name" value="Mop_domain"/>
</dbReference>
<feature type="region of interest" description="Required for dimer formation and molybdate binding" evidence="6">
    <location>
        <begin position="125"/>
        <end position="133"/>
    </location>
</feature>
<keyword evidence="9" id="KW-1185">Reference proteome</keyword>
<feature type="domain" description="Mop" evidence="7">
    <location>
        <begin position="196"/>
        <end position="262"/>
    </location>
</feature>
<dbReference type="OrthoDB" id="9800709at2"/>
<comment type="similarity">
    <text evidence="1 5">Belongs to the ModE family.</text>
</comment>
<dbReference type="Gene3D" id="1.10.10.10">
    <property type="entry name" value="Winged helix-like DNA-binding domain superfamily/Winged helix DNA-binding domain"/>
    <property type="match status" value="1"/>
</dbReference>
<keyword evidence="4" id="KW-0677">Repeat</keyword>
<evidence type="ECO:0000256" key="2">
    <source>
        <dbReference type="ARBA" id="ARBA00022448"/>
    </source>
</evidence>
<dbReference type="Gene3D" id="2.40.50.100">
    <property type="match status" value="2"/>
</dbReference>
<keyword evidence="3 5" id="KW-0500">Molybdenum</keyword>
<dbReference type="Pfam" id="PF03459">
    <property type="entry name" value="TOBE"/>
    <property type="match status" value="2"/>
</dbReference>
<organism evidence="8 9">
    <name type="scientific">Hartmannibacter diazotrophicus</name>
    <dbReference type="NCBI Taxonomy" id="1482074"/>
    <lineage>
        <taxon>Bacteria</taxon>
        <taxon>Pseudomonadati</taxon>
        <taxon>Pseudomonadota</taxon>
        <taxon>Alphaproteobacteria</taxon>
        <taxon>Hyphomicrobiales</taxon>
        <taxon>Pleomorphomonadaceae</taxon>
        <taxon>Hartmannibacter</taxon>
    </lineage>
</organism>
<dbReference type="GO" id="GO:0030151">
    <property type="term" value="F:molybdenum ion binding"/>
    <property type="evidence" value="ECO:0007669"/>
    <property type="project" value="UniProtKB-UniRule"/>
</dbReference>
<dbReference type="InterPro" id="IPR016462">
    <property type="entry name" value="ModE"/>
</dbReference>
<dbReference type="AlphaFoldDB" id="A0A2C9D9J2"/>
<proteinExistence type="inferred from homology"/>
<dbReference type="InterPro" id="IPR005116">
    <property type="entry name" value="Transp-assoc_OB_typ1"/>
</dbReference>
<dbReference type="RefSeq" id="WP_099557231.1">
    <property type="nucleotide sequence ID" value="NZ_LT960614.1"/>
</dbReference>
<dbReference type="SUPFAM" id="SSF50331">
    <property type="entry name" value="MOP-like"/>
    <property type="match status" value="2"/>
</dbReference>
<dbReference type="InterPro" id="IPR051815">
    <property type="entry name" value="Molybdate_resp_trans_reg"/>
</dbReference>
<evidence type="ECO:0000313" key="8">
    <source>
        <dbReference type="EMBL" id="SON56903.1"/>
    </source>
</evidence>
<evidence type="ECO:0000256" key="5">
    <source>
        <dbReference type="PIRNR" id="PIRNR005763"/>
    </source>
</evidence>
<dbReference type="SUPFAM" id="SSF46785">
    <property type="entry name" value="Winged helix' DNA-binding domain"/>
    <property type="match status" value="1"/>
</dbReference>
<feature type="domain" description="Mop" evidence="7">
    <location>
        <begin position="124"/>
        <end position="190"/>
    </location>
</feature>
<name>A0A2C9D9J2_9HYPH</name>
<dbReference type="EMBL" id="LT960614">
    <property type="protein sequence ID" value="SON56903.1"/>
    <property type="molecule type" value="Genomic_DNA"/>
</dbReference>
<dbReference type="KEGG" id="hdi:HDIA_3362"/>
<dbReference type="InterPro" id="IPR036388">
    <property type="entry name" value="WH-like_DNA-bd_sf"/>
</dbReference>
<gene>
    <name evidence="8" type="primary">mopA</name>
    <name evidence="8" type="ORF">HDIA_3362</name>
</gene>
<dbReference type="PANTHER" id="PTHR30432">
    <property type="entry name" value="TRANSCRIPTIONAL REGULATOR MODE"/>
    <property type="match status" value="1"/>
</dbReference>
<evidence type="ECO:0000313" key="9">
    <source>
        <dbReference type="Proteomes" id="UP000223606"/>
    </source>
</evidence>
<dbReference type="InterPro" id="IPR036390">
    <property type="entry name" value="WH_DNA-bd_sf"/>
</dbReference>
<dbReference type="PIRSF" id="PIRSF005763">
    <property type="entry name" value="Txn_reg_ModE"/>
    <property type="match status" value="1"/>
</dbReference>
<evidence type="ECO:0000259" key="7">
    <source>
        <dbReference type="PROSITE" id="PS51866"/>
    </source>
</evidence>